<keyword evidence="9" id="KW-0732">Signal</keyword>
<keyword evidence="8" id="KW-1133">Transmembrane helix</keyword>
<evidence type="ECO:0000313" key="12">
    <source>
        <dbReference type="Proteomes" id="UP000257109"/>
    </source>
</evidence>
<evidence type="ECO:0000256" key="4">
    <source>
        <dbReference type="ARBA" id="ARBA00022801"/>
    </source>
</evidence>
<dbReference type="AlphaFoldDB" id="A0A371FWS8"/>
<keyword evidence="8" id="KW-0812">Transmembrane</keyword>
<evidence type="ECO:0000256" key="1">
    <source>
        <dbReference type="ARBA" id="ARBA00009614"/>
    </source>
</evidence>
<feature type="binding site" evidence="7">
    <location>
        <position position="234"/>
    </location>
    <ligand>
        <name>Ca(2+)</name>
        <dbReference type="ChEBI" id="CHEBI:29108"/>
        <label>2</label>
    </ligand>
</feature>
<proteinExistence type="inferred from homology"/>
<evidence type="ECO:0000259" key="10">
    <source>
        <dbReference type="SMART" id="SM00235"/>
    </source>
</evidence>
<keyword evidence="4" id="KW-0378">Hydrolase</keyword>
<dbReference type="InterPro" id="IPR036365">
    <property type="entry name" value="PGBD-like_sf"/>
</dbReference>
<keyword evidence="6" id="KW-0482">Metalloprotease</keyword>
<feature type="domain" description="Peptidase metallopeptidase" evidence="10">
    <location>
        <begin position="180"/>
        <end position="348"/>
    </location>
</feature>
<dbReference type="PRINTS" id="PR00138">
    <property type="entry name" value="MATRIXIN"/>
</dbReference>
<dbReference type="InterPro" id="IPR021190">
    <property type="entry name" value="Pept_M10A"/>
</dbReference>
<keyword evidence="2" id="KW-0645">Protease</keyword>
<dbReference type="Pfam" id="PF00413">
    <property type="entry name" value="Peptidase_M10"/>
    <property type="match status" value="1"/>
</dbReference>
<comment type="caution">
    <text evidence="11">The sequence shown here is derived from an EMBL/GenBank/DDBJ whole genome shotgun (WGS) entry which is preliminary data.</text>
</comment>
<dbReference type="InterPro" id="IPR002477">
    <property type="entry name" value="Peptidoglycan-bd-like"/>
</dbReference>
<feature type="binding site" evidence="7">
    <location>
        <position position="302"/>
    </location>
    <ligand>
        <name>Zn(2+)</name>
        <dbReference type="ChEBI" id="CHEBI:29105"/>
        <label>2</label>
        <note>catalytic</note>
    </ligand>
</feature>
<dbReference type="GO" id="GO:0030574">
    <property type="term" value="P:collagen catabolic process"/>
    <property type="evidence" value="ECO:0007669"/>
    <property type="project" value="TreeGrafter"/>
</dbReference>
<dbReference type="InterPro" id="IPR024079">
    <property type="entry name" value="MetalloPept_cat_dom_sf"/>
</dbReference>
<dbReference type="InterPro" id="IPR001818">
    <property type="entry name" value="Pept_M10_metallopeptidase"/>
</dbReference>
<feature type="binding site" evidence="7">
    <location>
        <position position="312"/>
    </location>
    <ligand>
        <name>Zn(2+)</name>
        <dbReference type="ChEBI" id="CHEBI:29105"/>
        <label>2</label>
        <note>catalytic</note>
    </ligand>
</feature>
<feature type="chain" id="PRO_5016835338" evidence="9">
    <location>
        <begin position="24"/>
        <end position="376"/>
    </location>
</feature>
<comment type="cofactor">
    <cofactor evidence="7">
        <name>Ca(2+)</name>
        <dbReference type="ChEBI" id="CHEBI:29108"/>
    </cofactor>
    <text evidence="7">Can bind about 5 Ca(2+) ions per subunit.</text>
</comment>
<dbReference type="SUPFAM" id="SSF47090">
    <property type="entry name" value="PGBD-like"/>
    <property type="match status" value="1"/>
</dbReference>
<feature type="binding site" evidence="7">
    <location>
        <position position="320"/>
    </location>
    <ligand>
        <name>Zn(2+)</name>
        <dbReference type="ChEBI" id="CHEBI:29105"/>
        <label>2</label>
        <note>catalytic</note>
    </ligand>
</feature>
<evidence type="ECO:0000256" key="5">
    <source>
        <dbReference type="ARBA" id="ARBA00022833"/>
    </source>
</evidence>
<dbReference type="GO" id="GO:0008270">
    <property type="term" value="F:zinc ion binding"/>
    <property type="evidence" value="ECO:0007669"/>
    <property type="project" value="InterPro"/>
</dbReference>
<evidence type="ECO:0000256" key="6">
    <source>
        <dbReference type="ARBA" id="ARBA00023049"/>
    </source>
</evidence>
<evidence type="ECO:0000256" key="3">
    <source>
        <dbReference type="ARBA" id="ARBA00022723"/>
    </source>
</evidence>
<feature type="binding site" evidence="7">
    <location>
        <position position="273"/>
    </location>
    <ligand>
        <name>Ca(2+)</name>
        <dbReference type="ChEBI" id="CHEBI:29108"/>
        <label>3</label>
    </ligand>
</feature>
<evidence type="ECO:0000313" key="11">
    <source>
        <dbReference type="EMBL" id="RDX82785.1"/>
    </source>
</evidence>
<dbReference type="GO" id="GO:0004222">
    <property type="term" value="F:metalloendopeptidase activity"/>
    <property type="evidence" value="ECO:0007669"/>
    <property type="project" value="InterPro"/>
</dbReference>
<keyword evidence="3 7" id="KW-0479">Metal-binding</keyword>
<feature type="transmembrane region" description="Helical" evidence="8">
    <location>
        <begin position="357"/>
        <end position="374"/>
    </location>
</feature>
<dbReference type="SMART" id="SM00235">
    <property type="entry name" value="ZnMc"/>
    <property type="match status" value="1"/>
</dbReference>
<dbReference type="Gene3D" id="3.40.390.10">
    <property type="entry name" value="Collagenase (Catalytic Domain)"/>
    <property type="match status" value="1"/>
</dbReference>
<sequence length="376" mass="42300">MKTYLSAFLLFLLLVNQSLPATADLRSIIKGINFRSLAKNIEKGLEWADRANSLYEWFNLLKNITQNSSPPQPNAPNNLINVALDFSPPQPNAPPTKKKGLSHVKDYFSNYGYLQSSGPFDDYFDQKTISAIKTYQKYFNLTATGILDNHTIHQISLLRCAVPDMNFSYNFTDNASWPKAGNRWFPKGKNLTYGFLPASEIPANATKVLRKSFTRWTQATGVLNLSETTYDKADIKVGFYNFTLLDIDVEVLGASIITLQPDSNDTTGYILLDGTKFWLLPSENHSLSWEDELLDLESAAMHQIGHLLGLDHSNHTDSVMYPYVLPSQQRKVQLSVSDKDNIRKQYTSVNSGHGGRWGVLLFTILSLGFAHVLLSY</sequence>
<dbReference type="SUPFAM" id="SSF55486">
    <property type="entry name" value="Metalloproteases ('zincins'), catalytic domain"/>
    <property type="match status" value="1"/>
</dbReference>
<evidence type="ECO:0000256" key="8">
    <source>
        <dbReference type="SAM" id="Phobius"/>
    </source>
</evidence>
<evidence type="ECO:0000256" key="9">
    <source>
        <dbReference type="SAM" id="SignalP"/>
    </source>
</evidence>
<dbReference type="GO" id="GO:0031012">
    <property type="term" value="C:extracellular matrix"/>
    <property type="evidence" value="ECO:0007669"/>
    <property type="project" value="InterPro"/>
</dbReference>
<gene>
    <name evidence="11" type="primary">5MMP</name>
    <name evidence="11" type="ORF">CR513_36382</name>
</gene>
<accession>A0A371FWS8</accession>
<dbReference type="STRING" id="157652.A0A371FWS8"/>
<dbReference type="Pfam" id="PF01471">
    <property type="entry name" value="PG_binding_1"/>
    <property type="match status" value="1"/>
</dbReference>
<evidence type="ECO:0000256" key="7">
    <source>
        <dbReference type="PIRSR" id="PIRSR621190-2"/>
    </source>
</evidence>
<dbReference type="FunFam" id="3.40.390.10:FF:000058">
    <property type="entry name" value="Metalloendoproteinase 5-MMP"/>
    <property type="match status" value="1"/>
</dbReference>
<feature type="binding site" evidence="7">
    <location>
        <position position="246"/>
    </location>
    <ligand>
        <name>Zn(2+)</name>
        <dbReference type="ChEBI" id="CHEBI:29105"/>
        <label>1</label>
    </ligand>
</feature>
<evidence type="ECO:0000256" key="2">
    <source>
        <dbReference type="ARBA" id="ARBA00022670"/>
    </source>
</evidence>
<keyword evidence="7" id="KW-0106">Calcium</keyword>
<feature type="signal peptide" evidence="9">
    <location>
        <begin position="1"/>
        <end position="23"/>
    </location>
</feature>
<protein>
    <submittedName>
        <fullName evidence="11">Metalloendoproteinase 5-MMP</fullName>
    </submittedName>
</protein>
<dbReference type="EMBL" id="QJKJ01007553">
    <property type="protein sequence ID" value="RDX82785.1"/>
    <property type="molecule type" value="Genomic_DNA"/>
</dbReference>
<keyword evidence="5 7" id="KW-0862">Zinc</keyword>
<organism evidence="11 12">
    <name type="scientific">Mucuna pruriens</name>
    <name type="common">Velvet bean</name>
    <name type="synonym">Dolichos pruriens</name>
    <dbReference type="NCBI Taxonomy" id="157652"/>
    <lineage>
        <taxon>Eukaryota</taxon>
        <taxon>Viridiplantae</taxon>
        <taxon>Streptophyta</taxon>
        <taxon>Embryophyta</taxon>
        <taxon>Tracheophyta</taxon>
        <taxon>Spermatophyta</taxon>
        <taxon>Magnoliopsida</taxon>
        <taxon>eudicotyledons</taxon>
        <taxon>Gunneridae</taxon>
        <taxon>Pentapetalae</taxon>
        <taxon>rosids</taxon>
        <taxon>fabids</taxon>
        <taxon>Fabales</taxon>
        <taxon>Fabaceae</taxon>
        <taxon>Papilionoideae</taxon>
        <taxon>50 kb inversion clade</taxon>
        <taxon>NPAAA clade</taxon>
        <taxon>indigoferoid/millettioid clade</taxon>
        <taxon>Phaseoleae</taxon>
        <taxon>Mucuna</taxon>
    </lineage>
</organism>
<dbReference type="Proteomes" id="UP000257109">
    <property type="component" value="Unassembled WGS sequence"/>
</dbReference>
<dbReference type="GO" id="GO:0030198">
    <property type="term" value="P:extracellular matrix organization"/>
    <property type="evidence" value="ECO:0007669"/>
    <property type="project" value="TreeGrafter"/>
</dbReference>
<dbReference type="InterPro" id="IPR006026">
    <property type="entry name" value="Peptidase_Metallo"/>
</dbReference>
<keyword evidence="8" id="KW-0472">Membrane</keyword>
<dbReference type="PANTHER" id="PTHR10201:SF259">
    <property type="entry name" value="MATRIXIN PROTEIN"/>
    <property type="match status" value="1"/>
</dbReference>
<reference evidence="11" key="1">
    <citation type="submission" date="2018-05" db="EMBL/GenBank/DDBJ databases">
        <title>Draft genome of Mucuna pruriens seed.</title>
        <authorList>
            <person name="Nnadi N.E."/>
            <person name="Vos R."/>
            <person name="Hasami M.H."/>
            <person name="Devisetty U.K."/>
            <person name="Aguiy J.C."/>
        </authorList>
    </citation>
    <scope>NUCLEOTIDE SEQUENCE [LARGE SCALE GENOMIC DNA]</scope>
    <source>
        <strain evidence="11">JCA_2017</strain>
    </source>
</reference>
<feature type="binding site" description="in inhibited form" evidence="7">
    <location>
        <position position="160"/>
    </location>
    <ligand>
        <name>Zn(2+)</name>
        <dbReference type="ChEBI" id="CHEBI:29105"/>
        <label>2</label>
        <note>catalytic</note>
    </ligand>
</feature>
<keyword evidence="12" id="KW-1185">Reference proteome</keyword>
<dbReference type="GO" id="GO:0006508">
    <property type="term" value="P:proteolysis"/>
    <property type="evidence" value="ECO:0007669"/>
    <property type="project" value="UniProtKB-KW"/>
</dbReference>
<feature type="binding site" evidence="7">
    <location>
        <position position="306"/>
    </location>
    <ligand>
        <name>Zn(2+)</name>
        <dbReference type="ChEBI" id="CHEBI:29105"/>
        <label>2</label>
        <note>catalytic</note>
    </ligand>
</feature>
<comment type="cofactor">
    <cofactor evidence="7">
        <name>Zn(2+)</name>
        <dbReference type="ChEBI" id="CHEBI:29105"/>
    </cofactor>
    <text evidence="7">Binds 2 Zn(2+) ions per subunit.</text>
</comment>
<name>A0A371FWS8_MUCPR</name>
<comment type="similarity">
    <text evidence="1">Belongs to the peptidase M10A family. Matrix metalloproteinases (MMPs) subfamily.</text>
</comment>
<dbReference type="OrthoDB" id="1428718at2759"/>
<dbReference type="PANTHER" id="PTHR10201">
    <property type="entry name" value="MATRIX METALLOPROTEINASE"/>
    <property type="match status" value="1"/>
</dbReference>
<feature type="non-terminal residue" evidence="11">
    <location>
        <position position="1"/>
    </location>
</feature>